<dbReference type="PANTHER" id="PTHR43244:SF1">
    <property type="entry name" value="5,10-METHYLENETETRAHYDROMETHANOPTERIN REDUCTASE"/>
    <property type="match status" value="1"/>
</dbReference>
<sequence>MRFGIQTGYWSAGPPPGVQDAVVEADRLGIDSVWTAEAYGSDAFTPLAWWGSQTSHARLGTAIAQMSARTPTATAMQALTLDHLSGGRFVLGLGASGPQVVEGWYGQPYRRPLARTREYVDVVRQVLRRGEPVQVDGEFFQLPLSAERGGSGLGKPLRPTVHPLRADLPILLAAEGPKNIALAAEICDGWLPVFYAPRLDEMFRGFLAEGFAARSPELPPAERFEVAASVPVSVHDDVERAADRLRPWIALYVGGMGAKGANFHRNAVDLLGYSDAADEIQDHYLAGRKDDAARAVPTALVEDIALVGPAEKIAAELPRWEASAVTTMLLQADADAVRTVVGAAAAAGLLQGPRSA</sequence>
<dbReference type="PANTHER" id="PTHR43244">
    <property type="match status" value="1"/>
</dbReference>
<accession>A0A2M8WU79</accession>
<keyword evidence="1" id="KW-0560">Oxidoreductase</keyword>
<dbReference type="Pfam" id="PF00296">
    <property type="entry name" value="Bac_luciferase"/>
    <property type="match status" value="1"/>
</dbReference>
<evidence type="ECO:0000313" key="4">
    <source>
        <dbReference type="Proteomes" id="UP000231586"/>
    </source>
</evidence>
<dbReference type="InterPro" id="IPR019951">
    <property type="entry name" value="F420_OxRdatse_Rv3520c_pred"/>
</dbReference>
<proteinExistence type="predicted"/>
<protein>
    <submittedName>
        <fullName evidence="3">F420-dependent oxidoreductase-like protein</fullName>
    </submittedName>
</protein>
<dbReference type="Proteomes" id="UP000231586">
    <property type="component" value="Unassembled WGS sequence"/>
</dbReference>
<dbReference type="GO" id="GO:0016705">
    <property type="term" value="F:oxidoreductase activity, acting on paired donors, with incorporation or reduction of molecular oxygen"/>
    <property type="evidence" value="ECO:0007669"/>
    <property type="project" value="InterPro"/>
</dbReference>
<organism evidence="3 4">
    <name type="scientific">Luteimicrobium subarcticum</name>
    <dbReference type="NCBI Taxonomy" id="620910"/>
    <lineage>
        <taxon>Bacteria</taxon>
        <taxon>Bacillati</taxon>
        <taxon>Actinomycetota</taxon>
        <taxon>Actinomycetes</taxon>
        <taxon>Micrococcales</taxon>
        <taxon>Luteimicrobium</taxon>
    </lineage>
</organism>
<dbReference type="OrthoDB" id="5241778at2"/>
<dbReference type="NCBIfam" id="TIGR03559">
    <property type="entry name" value="F420_Rv3520c"/>
    <property type="match status" value="1"/>
</dbReference>
<evidence type="ECO:0000256" key="1">
    <source>
        <dbReference type="ARBA" id="ARBA00023002"/>
    </source>
</evidence>
<dbReference type="InterPro" id="IPR036661">
    <property type="entry name" value="Luciferase-like_sf"/>
</dbReference>
<gene>
    <name evidence="3" type="ORF">CLV34_0322</name>
</gene>
<feature type="domain" description="Luciferase-like" evidence="2">
    <location>
        <begin position="14"/>
        <end position="326"/>
    </location>
</feature>
<keyword evidence="4" id="KW-1185">Reference proteome</keyword>
<dbReference type="EMBL" id="PGTZ01000006">
    <property type="protein sequence ID" value="PJI94483.1"/>
    <property type="molecule type" value="Genomic_DNA"/>
</dbReference>
<dbReference type="InterPro" id="IPR011251">
    <property type="entry name" value="Luciferase-like_dom"/>
</dbReference>
<evidence type="ECO:0000259" key="2">
    <source>
        <dbReference type="Pfam" id="PF00296"/>
    </source>
</evidence>
<dbReference type="AlphaFoldDB" id="A0A2M8WU79"/>
<comment type="caution">
    <text evidence="3">The sequence shown here is derived from an EMBL/GenBank/DDBJ whole genome shotgun (WGS) entry which is preliminary data.</text>
</comment>
<name>A0A2M8WU79_9MICO</name>
<dbReference type="Gene3D" id="3.20.20.30">
    <property type="entry name" value="Luciferase-like domain"/>
    <property type="match status" value="1"/>
</dbReference>
<dbReference type="RefSeq" id="WP_100348510.1">
    <property type="nucleotide sequence ID" value="NZ_PGTZ01000006.1"/>
</dbReference>
<dbReference type="InterPro" id="IPR050564">
    <property type="entry name" value="F420-G6PD/mer"/>
</dbReference>
<dbReference type="CDD" id="cd01097">
    <property type="entry name" value="Tetrahydromethanopterin_reductase"/>
    <property type="match status" value="1"/>
</dbReference>
<evidence type="ECO:0000313" key="3">
    <source>
        <dbReference type="EMBL" id="PJI94483.1"/>
    </source>
</evidence>
<reference evidence="3 4" key="1">
    <citation type="submission" date="2017-11" db="EMBL/GenBank/DDBJ databases">
        <title>Genomic Encyclopedia of Archaeal and Bacterial Type Strains, Phase II (KMG-II): From Individual Species to Whole Genera.</title>
        <authorList>
            <person name="Goeker M."/>
        </authorList>
    </citation>
    <scope>NUCLEOTIDE SEQUENCE [LARGE SCALE GENOMIC DNA]</scope>
    <source>
        <strain evidence="3 4">DSM 22413</strain>
    </source>
</reference>
<dbReference type="SUPFAM" id="SSF51679">
    <property type="entry name" value="Bacterial luciferase-like"/>
    <property type="match status" value="1"/>
</dbReference>